<accession>A0A022PXP3</accession>
<dbReference type="KEGG" id="egt:105976807"/>
<evidence type="ECO:0000313" key="3">
    <source>
        <dbReference type="Proteomes" id="UP000030748"/>
    </source>
</evidence>
<evidence type="ECO:0000313" key="2">
    <source>
        <dbReference type="EMBL" id="EYU20586.1"/>
    </source>
</evidence>
<dbReference type="Pfam" id="PF07734">
    <property type="entry name" value="FBA_1"/>
    <property type="match status" value="1"/>
</dbReference>
<dbReference type="InterPro" id="IPR006527">
    <property type="entry name" value="F-box-assoc_dom_typ1"/>
</dbReference>
<dbReference type="OMA" id="IFISRRE"/>
<name>A0A022PXP3_ERYGU</name>
<keyword evidence="3" id="KW-1185">Reference proteome</keyword>
<dbReference type="NCBIfam" id="TIGR01640">
    <property type="entry name" value="F_box_assoc_1"/>
    <property type="match status" value="1"/>
</dbReference>
<dbReference type="CDD" id="cd22157">
    <property type="entry name" value="F-box_AtFBW1-like"/>
    <property type="match status" value="1"/>
</dbReference>
<dbReference type="InterPro" id="IPR036047">
    <property type="entry name" value="F-box-like_dom_sf"/>
</dbReference>
<dbReference type="InterPro" id="IPR001810">
    <property type="entry name" value="F-box_dom"/>
</dbReference>
<dbReference type="EMBL" id="KI632264">
    <property type="protein sequence ID" value="EYU20586.1"/>
    <property type="molecule type" value="Genomic_DNA"/>
</dbReference>
<feature type="domain" description="F-box" evidence="1">
    <location>
        <begin position="2"/>
        <end position="48"/>
    </location>
</feature>
<organism evidence="2 3">
    <name type="scientific">Erythranthe guttata</name>
    <name type="common">Yellow monkey flower</name>
    <name type="synonym">Mimulus guttatus</name>
    <dbReference type="NCBI Taxonomy" id="4155"/>
    <lineage>
        <taxon>Eukaryota</taxon>
        <taxon>Viridiplantae</taxon>
        <taxon>Streptophyta</taxon>
        <taxon>Embryophyta</taxon>
        <taxon>Tracheophyta</taxon>
        <taxon>Spermatophyta</taxon>
        <taxon>Magnoliopsida</taxon>
        <taxon>eudicotyledons</taxon>
        <taxon>Gunneridae</taxon>
        <taxon>Pentapetalae</taxon>
        <taxon>asterids</taxon>
        <taxon>lamiids</taxon>
        <taxon>Lamiales</taxon>
        <taxon>Phrymaceae</taxon>
        <taxon>Erythranthe</taxon>
    </lineage>
</organism>
<dbReference type="SUPFAM" id="SSF81383">
    <property type="entry name" value="F-box domain"/>
    <property type="match status" value="1"/>
</dbReference>
<dbReference type="InterPro" id="IPR017451">
    <property type="entry name" value="F-box-assoc_interact_dom"/>
</dbReference>
<gene>
    <name evidence="2" type="ORF">MIMGU_mgv1a019734mg</name>
</gene>
<dbReference type="SMART" id="SM00256">
    <property type="entry name" value="FBOX"/>
    <property type="match status" value="1"/>
</dbReference>
<dbReference type="OrthoDB" id="1071894at2759"/>
<dbReference type="PROSITE" id="PS50181">
    <property type="entry name" value="FBOX"/>
    <property type="match status" value="1"/>
</dbReference>
<reference evidence="2 3" key="1">
    <citation type="journal article" date="2013" name="Proc. Natl. Acad. Sci. U.S.A.">
        <title>Fine-scale variation in meiotic recombination in Mimulus inferred from population shotgun sequencing.</title>
        <authorList>
            <person name="Hellsten U."/>
            <person name="Wright K.M."/>
            <person name="Jenkins J."/>
            <person name="Shu S."/>
            <person name="Yuan Y."/>
            <person name="Wessler S.R."/>
            <person name="Schmutz J."/>
            <person name="Willis J.H."/>
            <person name="Rokhsar D.S."/>
        </authorList>
    </citation>
    <scope>NUCLEOTIDE SEQUENCE [LARGE SCALE GENOMIC DNA]</scope>
    <source>
        <strain evidence="3">cv. DUN x IM62</strain>
    </source>
</reference>
<dbReference type="STRING" id="4155.A0A022PXP3"/>
<dbReference type="PANTHER" id="PTHR31672">
    <property type="entry name" value="BNACNNG10540D PROTEIN"/>
    <property type="match status" value="1"/>
</dbReference>
<dbReference type="PANTHER" id="PTHR31672:SF13">
    <property type="entry name" value="F-BOX PROTEIN CPR30-LIKE"/>
    <property type="match status" value="1"/>
</dbReference>
<dbReference type="Gene3D" id="1.20.1280.50">
    <property type="match status" value="1"/>
</dbReference>
<protein>
    <recommendedName>
        <fullName evidence="1">F-box domain-containing protein</fullName>
    </recommendedName>
</protein>
<proteinExistence type="predicted"/>
<evidence type="ECO:0000259" key="1">
    <source>
        <dbReference type="PROSITE" id="PS50181"/>
    </source>
</evidence>
<dbReference type="Proteomes" id="UP000030748">
    <property type="component" value="Unassembled WGS sequence"/>
</dbReference>
<sequence length="203" mass="23298">MKEEIENLQEEIIEEVLYILPIKSLLRFKCVSKRWRSLISSKRFAKEHLKKKSSTSTNDSDFSRRTLYSFYRWHNYCGSDSVGSIFHLGQCNLPSETTTTETSSSFNLQSLTAATLSIDSISIVLYGSCNGLILFSMLHLVNSLLIWNPATRQAKKLPPPYLLSQGMWPSCFFHGIGYDESTDDYKVVNISKDFSPYHYQTHI</sequence>
<dbReference type="InterPro" id="IPR050796">
    <property type="entry name" value="SCF_F-box_component"/>
</dbReference>
<dbReference type="Pfam" id="PF00646">
    <property type="entry name" value="F-box"/>
    <property type="match status" value="1"/>
</dbReference>
<dbReference type="AlphaFoldDB" id="A0A022PXP3"/>